<organism evidence="7 8">
    <name type="scientific">Nicoliella lavandulae</name>
    <dbReference type="NCBI Taxonomy" id="3082954"/>
    <lineage>
        <taxon>Bacteria</taxon>
        <taxon>Bacillati</taxon>
        <taxon>Bacillota</taxon>
        <taxon>Bacilli</taxon>
        <taxon>Lactobacillales</taxon>
        <taxon>Lactobacillaceae</taxon>
        <taxon>Nicoliella</taxon>
    </lineage>
</organism>
<gene>
    <name evidence="7" type="ORF">R4146_08275</name>
</gene>
<accession>A0ABU8SMJ6</accession>
<evidence type="ECO:0000256" key="2">
    <source>
        <dbReference type="ARBA" id="ARBA00009142"/>
    </source>
</evidence>
<feature type="transmembrane region" description="Helical" evidence="6">
    <location>
        <begin position="175"/>
        <end position="197"/>
    </location>
</feature>
<feature type="transmembrane region" description="Helical" evidence="6">
    <location>
        <begin position="203"/>
        <end position="221"/>
    </location>
</feature>
<evidence type="ECO:0000256" key="1">
    <source>
        <dbReference type="ARBA" id="ARBA00004141"/>
    </source>
</evidence>
<evidence type="ECO:0000256" key="6">
    <source>
        <dbReference type="RuleBase" id="RU363041"/>
    </source>
</evidence>
<dbReference type="Pfam" id="PF01925">
    <property type="entry name" value="TauE"/>
    <property type="match status" value="1"/>
</dbReference>
<feature type="transmembrane region" description="Helical" evidence="6">
    <location>
        <begin position="103"/>
        <end position="120"/>
    </location>
</feature>
<dbReference type="PANTHER" id="PTHR43701:SF2">
    <property type="entry name" value="MEMBRANE TRANSPORTER PROTEIN YJNA-RELATED"/>
    <property type="match status" value="1"/>
</dbReference>
<evidence type="ECO:0000256" key="5">
    <source>
        <dbReference type="ARBA" id="ARBA00023136"/>
    </source>
</evidence>
<keyword evidence="3 6" id="KW-0812">Transmembrane</keyword>
<sequence>MHFSIMQLLLLFPFGILAGIVSSTVGMASLVSYPALLYIAGLPPVYANVTNSSSVIFNGIGSGLSSIPELKGHVKQLVTTSVCIFLGSILGTYLLLHFSSASFPKLVPFFILFAAITMVWPKKNKGAAENESVGKFGQALYAIATVLTGAYVGYFGAASGIIVNAILSKITDEKYAVYNAIRNVSTFGGNLVAMVIFAFQSHIYWILVLPLGSGLLIGSYIGPKIVRVVPEKIIKWIVAILAFGLAVELFIQAY</sequence>
<reference evidence="7 8" key="1">
    <citation type="submission" date="2023-10" db="EMBL/GenBank/DDBJ databases">
        <title>Nicoliella lavandulae sp. nov. isolated from Lavandula angustifolia flowers.</title>
        <authorList>
            <person name="Alcantara C."/>
            <person name="Zuniga M."/>
            <person name="Landete J.M."/>
            <person name="Monedero V."/>
        </authorList>
    </citation>
    <scope>NUCLEOTIDE SEQUENCE [LARGE SCALE GENOMIC DNA]</scope>
    <source>
        <strain evidence="7 8">Es01</strain>
    </source>
</reference>
<dbReference type="RefSeq" id="WP_339960980.1">
    <property type="nucleotide sequence ID" value="NZ_JAWMWH010000003.1"/>
</dbReference>
<keyword evidence="6" id="KW-1003">Cell membrane</keyword>
<dbReference type="InterPro" id="IPR002781">
    <property type="entry name" value="TM_pro_TauE-like"/>
</dbReference>
<feature type="transmembrane region" description="Helical" evidence="6">
    <location>
        <begin position="233"/>
        <end position="251"/>
    </location>
</feature>
<evidence type="ECO:0000256" key="3">
    <source>
        <dbReference type="ARBA" id="ARBA00022692"/>
    </source>
</evidence>
<comment type="caution">
    <text evidence="7">The sequence shown here is derived from an EMBL/GenBank/DDBJ whole genome shotgun (WGS) entry which is preliminary data.</text>
</comment>
<keyword evidence="5 6" id="KW-0472">Membrane</keyword>
<keyword evidence="4 6" id="KW-1133">Transmembrane helix</keyword>
<dbReference type="PANTHER" id="PTHR43701">
    <property type="entry name" value="MEMBRANE TRANSPORTER PROTEIN MJ0441-RELATED"/>
    <property type="match status" value="1"/>
</dbReference>
<keyword evidence="8" id="KW-1185">Reference proteome</keyword>
<proteinExistence type="inferred from homology"/>
<dbReference type="EMBL" id="JAWMWH010000003">
    <property type="protein sequence ID" value="MEJ6401135.1"/>
    <property type="molecule type" value="Genomic_DNA"/>
</dbReference>
<evidence type="ECO:0000313" key="8">
    <source>
        <dbReference type="Proteomes" id="UP001370590"/>
    </source>
</evidence>
<protein>
    <recommendedName>
        <fullName evidence="6">Probable membrane transporter protein</fullName>
    </recommendedName>
</protein>
<dbReference type="Proteomes" id="UP001370590">
    <property type="component" value="Unassembled WGS sequence"/>
</dbReference>
<evidence type="ECO:0000256" key="4">
    <source>
        <dbReference type="ARBA" id="ARBA00022989"/>
    </source>
</evidence>
<name>A0ABU8SMJ6_9LACO</name>
<evidence type="ECO:0000313" key="7">
    <source>
        <dbReference type="EMBL" id="MEJ6401135.1"/>
    </source>
</evidence>
<feature type="transmembrane region" description="Helical" evidence="6">
    <location>
        <begin position="140"/>
        <end position="163"/>
    </location>
</feature>
<feature type="transmembrane region" description="Helical" evidence="6">
    <location>
        <begin position="77"/>
        <end position="96"/>
    </location>
</feature>
<comment type="subcellular location">
    <subcellularLocation>
        <location evidence="6">Cell membrane</location>
        <topology evidence="6">Multi-pass membrane protein</topology>
    </subcellularLocation>
    <subcellularLocation>
        <location evidence="1">Membrane</location>
        <topology evidence="1">Multi-pass membrane protein</topology>
    </subcellularLocation>
</comment>
<comment type="similarity">
    <text evidence="2 6">Belongs to the 4-toluene sulfonate uptake permease (TSUP) (TC 2.A.102) family.</text>
</comment>
<dbReference type="InterPro" id="IPR051598">
    <property type="entry name" value="TSUP/Inactive_protease-like"/>
</dbReference>